<reference evidence="8" key="1">
    <citation type="submission" date="2023-08" db="EMBL/GenBank/DDBJ databases">
        <authorList>
            <person name="Audoor S."/>
            <person name="Bilcke G."/>
        </authorList>
    </citation>
    <scope>NUCLEOTIDE SEQUENCE</scope>
</reference>
<feature type="region of interest" description="Disordered" evidence="6">
    <location>
        <begin position="162"/>
        <end position="209"/>
    </location>
</feature>
<feature type="region of interest" description="Disordered" evidence="6">
    <location>
        <begin position="41"/>
        <end position="83"/>
    </location>
</feature>
<sequence>MDETRVASLEGTTTITTTTTALERPAQQQLEVMADSTNCVRQNGSTTTTTTTTTPLAPPVSIDMHKSDSSIGASTTSSSHVGSIKNSAANAKGVNHHALSELQLRQALQSASDESDNQKGLLASGLGWLQRKREERRRQHLQQQADLQLKKILDAQQNLQGLQPKESSLEEGCSSSAVVETSERSTNNSTQKSQSGEGASGQIPFEEADYDDDFDVPEVRVKPEEGTPRPHILTQEQMNQIASVVLPQTISFCRWNRLYDLGRDGDSFEACLRIVSSTQRTLMVIRTTKGDVFGGFADAAWATQHFASATFYGGASACLFKVVHDDKDSQIKSFKWSGKNRYIQLCDTSRKMLAFGGGGENGAFGLAVQEDFQRGSTGHCDTFDNEPLCEDGSFEIVDLEIWEFLTAMF</sequence>
<protein>
    <recommendedName>
        <fullName evidence="4">Oxidation resistance protein 1</fullName>
    </recommendedName>
</protein>
<evidence type="ECO:0000256" key="2">
    <source>
        <dbReference type="ARBA" id="ARBA00009540"/>
    </source>
</evidence>
<dbReference type="AlphaFoldDB" id="A0AAD2JKR0"/>
<evidence type="ECO:0000256" key="4">
    <source>
        <dbReference type="ARBA" id="ARBA00040604"/>
    </source>
</evidence>
<evidence type="ECO:0000256" key="3">
    <source>
        <dbReference type="ARBA" id="ARBA00023128"/>
    </source>
</evidence>
<evidence type="ECO:0000256" key="5">
    <source>
        <dbReference type="SAM" id="Coils"/>
    </source>
</evidence>
<dbReference type="PANTHER" id="PTHR23354">
    <property type="entry name" value="NUCLEOLAR PROTEIN 7/ESTROGEN RECEPTOR COACTIVATOR-RELATED"/>
    <property type="match status" value="1"/>
</dbReference>
<dbReference type="GO" id="GO:0005739">
    <property type="term" value="C:mitochondrion"/>
    <property type="evidence" value="ECO:0007669"/>
    <property type="project" value="UniProtKB-SubCell"/>
</dbReference>
<dbReference type="Proteomes" id="UP001295423">
    <property type="component" value="Unassembled WGS sequence"/>
</dbReference>
<feature type="coiled-coil region" evidence="5">
    <location>
        <begin position="131"/>
        <end position="158"/>
    </location>
</feature>
<dbReference type="PROSITE" id="PS51886">
    <property type="entry name" value="TLDC"/>
    <property type="match status" value="1"/>
</dbReference>
<feature type="compositionally biased region" description="Polar residues" evidence="6">
    <location>
        <begin position="173"/>
        <end position="197"/>
    </location>
</feature>
<keyword evidence="9" id="KW-1185">Reference proteome</keyword>
<dbReference type="SMART" id="SM00584">
    <property type="entry name" value="TLDc"/>
    <property type="match status" value="1"/>
</dbReference>
<evidence type="ECO:0000256" key="6">
    <source>
        <dbReference type="SAM" id="MobiDB-lite"/>
    </source>
</evidence>
<dbReference type="InterPro" id="IPR006571">
    <property type="entry name" value="TLDc_dom"/>
</dbReference>
<evidence type="ECO:0000259" key="7">
    <source>
        <dbReference type="PROSITE" id="PS51886"/>
    </source>
</evidence>
<dbReference type="EMBL" id="CAKOGP040001980">
    <property type="protein sequence ID" value="CAJ1958954.1"/>
    <property type="molecule type" value="Genomic_DNA"/>
</dbReference>
<evidence type="ECO:0000256" key="1">
    <source>
        <dbReference type="ARBA" id="ARBA00004173"/>
    </source>
</evidence>
<feature type="domain" description="TLDc" evidence="7">
    <location>
        <begin position="231"/>
        <end position="405"/>
    </location>
</feature>
<evidence type="ECO:0000313" key="9">
    <source>
        <dbReference type="Proteomes" id="UP001295423"/>
    </source>
</evidence>
<dbReference type="Pfam" id="PF07534">
    <property type="entry name" value="TLD"/>
    <property type="match status" value="1"/>
</dbReference>
<evidence type="ECO:0000313" key="8">
    <source>
        <dbReference type="EMBL" id="CAJ1958954.1"/>
    </source>
</evidence>
<feature type="compositionally biased region" description="Low complexity" evidence="6">
    <location>
        <begin position="69"/>
        <end position="79"/>
    </location>
</feature>
<comment type="subcellular location">
    <subcellularLocation>
        <location evidence="1">Mitochondrion</location>
    </subcellularLocation>
</comment>
<dbReference type="PANTHER" id="PTHR23354:SF62">
    <property type="entry name" value="MUSTARD, ISOFORM V"/>
    <property type="match status" value="1"/>
</dbReference>
<keyword evidence="5" id="KW-0175">Coiled coil</keyword>
<keyword evidence="3" id="KW-0496">Mitochondrion</keyword>
<comment type="caution">
    <text evidence="8">The sequence shown here is derived from an EMBL/GenBank/DDBJ whole genome shotgun (WGS) entry which is preliminary data.</text>
</comment>
<accession>A0AAD2JKR0</accession>
<proteinExistence type="inferred from homology"/>
<comment type="similarity">
    <text evidence="2">Belongs to the OXR1 family.</text>
</comment>
<gene>
    <name evidence="8" type="ORF">CYCCA115_LOCUS17435</name>
</gene>
<organism evidence="8 9">
    <name type="scientific">Cylindrotheca closterium</name>
    <dbReference type="NCBI Taxonomy" id="2856"/>
    <lineage>
        <taxon>Eukaryota</taxon>
        <taxon>Sar</taxon>
        <taxon>Stramenopiles</taxon>
        <taxon>Ochrophyta</taxon>
        <taxon>Bacillariophyta</taxon>
        <taxon>Bacillariophyceae</taxon>
        <taxon>Bacillariophycidae</taxon>
        <taxon>Bacillariales</taxon>
        <taxon>Bacillariaceae</taxon>
        <taxon>Cylindrotheca</taxon>
    </lineage>
</organism>
<name>A0AAD2JKR0_9STRA</name>